<evidence type="ECO:0000313" key="11">
    <source>
        <dbReference type="EMBL" id="KKB50223.1"/>
    </source>
</evidence>
<dbReference type="PANTHER" id="PTHR33571:SF14">
    <property type="entry name" value="PROTEIN ADENYLYLTRANSFERASE MJ0435-RELATED"/>
    <property type="match status" value="1"/>
</dbReference>
<evidence type="ECO:0000256" key="9">
    <source>
        <dbReference type="ARBA" id="ARBA00038276"/>
    </source>
</evidence>
<reference evidence="11 12" key="1">
    <citation type="submission" date="2013-04" db="EMBL/GenBank/DDBJ databases">
        <title>The Genome Sequence of Parabacteroides gordonii DSM 23371.</title>
        <authorList>
            <consortium name="The Broad Institute Genomics Platform"/>
            <person name="Earl A."/>
            <person name="Ward D."/>
            <person name="Feldgarden M."/>
            <person name="Gevers D."/>
            <person name="Martens E."/>
            <person name="Sakamoto M."/>
            <person name="Benno Y."/>
            <person name="Suzuki N."/>
            <person name="Matsunaga N."/>
            <person name="Koshihara K."/>
            <person name="Seki M."/>
            <person name="Komiya H."/>
            <person name="Walker B."/>
            <person name="Young S."/>
            <person name="Zeng Q."/>
            <person name="Gargeya S."/>
            <person name="Fitzgerald M."/>
            <person name="Haas B."/>
            <person name="Abouelleil A."/>
            <person name="Allen A.W."/>
            <person name="Alvarado L."/>
            <person name="Arachchi H.M."/>
            <person name="Berlin A.M."/>
            <person name="Chapman S.B."/>
            <person name="Gainer-Dewar J."/>
            <person name="Goldberg J."/>
            <person name="Griggs A."/>
            <person name="Gujja S."/>
            <person name="Hansen M."/>
            <person name="Howarth C."/>
            <person name="Imamovic A."/>
            <person name="Ireland A."/>
            <person name="Larimer J."/>
            <person name="McCowan C."/>
            <person name="Murphy C."/>
            <person name="Pearson M."/>
            <person name="Poon T.W."/>
            <person name="Priest M."/>
            <person name="Roberts A."/>
            <person name="Saif S."/>
            <person name="Shea T."/>
            <person name="Sisk P."/>
            <person name="Sykes S."/>
            <person name="Wortman J."/>
            <person name="Nusbaum C."/>
            <person name="Birren B."/>
        </authorList>
    </citation>
    <scope>NUCLEOTIDE SEQUENCE [LARGE SCALE GENOMIC DNA]</scope>
    <source>
        <strain evidence="11 12">MS-1</strain>
    </source>
</reference>
<keyword evidence="6" id="KW-0547">Nucleotide-binding</keyword>
<keyword evidence="5" id="KW-0479">Metal-binding</keyword>
<dbReference type="Proteomes" id="UP000033035">
    <property type="component" value="Unassembled WGS sequence"/>
</dbReference>
<comment type="caution">
    <text evidence="11">The sequence shown here is derived from an EMBL/GenBank/DDBJ whole genome shotgun (WGS) entry which is preliminary data.</text>
</comment>
<dbReference type="GO" id="GO:0046872">
    <property type="term" value="F:metal ion binding"/>
    <property type="evidence" value="ECO:0007669"/>
    <property type="project" value="UniProtKB-KW"/>
</dbReference>
<evidence type="ECO:0000313" key="12">
    <source>
        <dbReference type="Proteomes" id="UP000033035"/>
    </source>
</evidence>
<evidence type="ECO:0000256" key="7">
    <source>
        <dbReference type="ARBA" id="ARBA00022840"/>
    </source>
</evidence>
<dbReference type="InterPro" id="IPR043519">
    <property type="entry name" value="NT_sf"/>
</dbReference>
<dbReference type="Pfam" id="PF01909">
    <property type="entry name" value="NTP_transf_2"/>
    <property type="match status" value="1"/>
</dbReference>
<dbReference type="GO" id="GO:0005524">
    <property type="term" value="F:ATP binding"/>
    <property type="evidence" value="ECO:0007669"/>
    <property type="project" value="UniProtKB-KW"/>
</dbReference>
<keyword evidence="7" id="KW-0067">ATP-binding</keyword>
<feature type="domain" description="Polymerase nucleotidyl transferase" evidence="10">
    <location>
        <begin position="10"/>
        <end position="96"/>
    </location>
</feature>
<dbReference type="EMBL" id="AQHW01000022">
    <property type="protein sequence ID" value="KKB50223.1"/>
    <property type="molecule type" value="Genomic_DNA"/>
</dbReference>
<dbReference type="CDD" id="cd05403">
    <property type="entry name" value="NT_KNTase_like"/>
    <property type="match status" value="1"/>
</dbReference>
<dbReference type="InterPro" id="IPR052038">
    <property type="entry name" value="Type-VII_TA_antitoxin"/>
</dbReference>
<protein>
    <recommendedName>
        <fullName evidence="10">Polymerase nucleotidyl transferase domain-containing protein</fullName>
    </recommendedName>
</protein>
<evidence type="ECO:0000256" key="4">
    <source>
        <dbReference type="ARBA" id="ARBA00022695"/>
    </source>
</evidence>
<dbReference type="RefSeq" id="WP_028729279.1">
    <property type="nucleotide sequence ID" value="NZ_KE386763.1"/>
</dbReference>
<organism evidence="11 12">
    <name type="scientific">Parabacteroides gordonii MS-1 = DSM 23371</name>
    <dbReference type="NCBI Taxonomy" id="1203610"/>
    <lineage>
        <taxon>Bacteria</taxon>
        <taxon>Pseudomonadati</taxon>
        <taxon>Bacteroidota</taxon>
        <taxon>Bacteroidia</taxon>
        <taxon>Bacteroidales</taxon>
        <taxon>Tannerellaceae</taxon>
        <taxon>Parabacteroides</taxon>
    </lineage>
</organism>
<keyword evidence="2" id="KW-1277">Toxin-antitoxin system</keyword>
<dbReference type="PATRIC" id="fig|1203610.3.peg.4276"/>
<keyword evidence="4" id="KW-0548">Nucleotidyltransferase</keyword>
<evidence type="ECO:0000256" key="8">
    <source>
        <dbReference type="ARBA" id="ARBA00022842"/>
    </source>
</evidence>
<sequence length="97" mass="11026">MKSTKEYIELLRQFMQQKGAKYGISRMGIFGSVARGEQNENSDVDILFEGKANLLLHVRIKNELEELLGSPVDLVRMRNQLNGTSLKQSILNDVIFV</sequence>
<gene>
    <name evidence="11" type="ORF">HMPREF1536_04202</name>
</gene>
<evidence type="ECO:0000259" key="10">
    <source>
        <dbReference type="Pfam" id="PF01909"/>
    </source>
</evidence>
<dbReference type="InterPro" id="IPR002934">
    <property type="entry name" value="Polymerase_NTP_transf_dom"/>
</dbReference>
<evidence type="ECO:0000256" key="3">
    <source>
        <dbReference type="ARBA" id="ARBA00022679"/>
    </source>
</evidence>
<dbReference type="STRING" id="1203610.HMPREF1536_04202"/>
<evidence type="ECO:0000256" key="1">
    <source>
        <dbReference type="ARBA" id="ARBA00001946"/>
    </source>
</evidence>
<keyword evidence="12" id="KW-1185">Reference proteome</keyword>
<dbReference type="HOGENOM" id="CLU_130257_10_3_10"/>
<dbReference type="SUPFAM" id="SSF81301">
    <property type="entry name" value="Nucleotidyltransferase"/>
    <property type="match status" value="1"/>
</dbReference>
<accession>A0A0F5IXI8</accession>
<name>A0A0F5IXI8_9BACT</name>
<dbReference type="PANTHER" id="PTHR33571">
    <property type="entry name" value="SSL8005 PROTEIN"/>
    <property type="match status" value="1"/>
</dbReference>
<evidence type="ECO:0000256" key="6">
    <source>
        <dbReference type="ARBA" id="ARBA00022741"/>
    </source>
</evidence>
<comment type="cofactor">
    <cofactor evidence="1">
        <name>Mg(2+)</name>
        <dbReference type="ChEBI" id="CHEBI:18420"/>
    </cofactor>
</comment>
<proteinExistence type="inferred from homology"/>
<evidence type="ECO:0000256" key="2">
    <source>
        <dbReference type="ARBA" id="ARBA00022649"/>
    </source>
</evidence>
<dbReference type="AlphaFoldDB" id="A0A0F5IXI8"/>
<keyword evidence="8" id="KW-0460">Magnesium</keyword>
<dbReference type="GO" id="GO:0016779">
    <property type="term" value="F:nucleotidyltransferase activity"/>
    <property type="evidence" value="ECO:0007669"/>
    <property type="project" value="UniProtKB-KW"/>
</dbReference>
<dbReference type="Gene3D" id="3.30.460.10">
    <property type="entry name" value="Beta Polymerase, domain 2"/>
    <property type="match status" value="1"/>
</dbReference>
<comment type="similarity">
    <text evidence="9">Belongs to the MntA antitoxin family.</text>
</comment>
<keyword evidence="3" id="KW-0808">Transferase</keyword>
<evidence type="ECO:0000256" key="5">
    <source>
        <dbReference type="ARBA" id="ARBA00022723"/>
    </source>
</evidence>